<feature type="chain" id="PRO_5003335308" evidence="5">
    <location>
        <begin position="27"/>
        <end position="404"/>
    </location>
</feature>
<dbReference type="InterPro" id="IPR000709">
    <property type="entry name" value="Leu_Ile_Val-bd"/>
</dbReference>
<dbReference type="GO" id="GO:0006865">
    <property type="term" value="P:amino acid transport"/>
    <property type="evidence" value="ECO:0007669"/>
    <property type="project" value="UniProtKB-KW"/>
</dbReference>
<dbReference type="EMBL" id="CP001843">
    <property type="protein sequence ID" value="AEF83623.1"/>
    <property type="molecule type" value="Genomic_DNA"/>
</dbReference>
<comment type="similarity">
    <text evidence="1">Belongs to the leucine-binding protein family.</text>
</comment>
<name>F5YM61_TREPZ</name>
<keyword evidence="2" id="KW-0813">Transport</keyword>
<dbReference type="OrthoDB" id="9783240at2"/>
<evidence type="ECO:0000256" key="2">
    <source>
        <dbReference type="ARBA" id="ARBA00022448"/>
    </source>
</evidence>
<dbReference type="PRINTS" id="PR00337">
    <property type="entry name" value="LEUILEVALBP"/>
</dbReference>
<reference evidence="8" key="1">
    <citation type="submission" date="2009-12" db="EMBL/GenBank/DDBJ databases">
        <title>Complete sequence of Treponema primitia strain ZAS-2.</title>
        <authorList>
            <person name="Tetu S.G."/>
            <person name="Matson E."/>
            <person name="Ren Q."/>
            <person name="Seshadri R."/>
            <person name="Elbourne L."/>
            <person name="Hassan K.A."/>
            <person name="Durkin A."/>
            <person name="Radune D."/>
            <person name="Mohamoud Y."/>
            <person name="Shay R."/>
            <person name="Jin S."/>
            <person name="Zhang X."/>
            <person name="Lucey K."/>
            <person name="Ballor N.R."/>
            <person name="Ottesen E."/>
            <person name="Rosenthal R."/>
            <person name="Allen A."/>
            <person name="Leadbetter J.R."/>
            <person name="Paulsen I.T."/>
        </authorList>
    </citation>
    <scope>NUCLEOTIDE SEQUENCE [LARGE SCALE GENOMIC DNA]</scope>
    <source>
        <strain evidence="8">ATCC BAA-887 / DSM 12427 / ZAS-2</strain>
    </source>
</reference>
<dbReference type="CDD" id="cd06268">
    <property type="entry name" value="PBP1_ABC_transporter_LIVBP-like"/>
    <property type="match status" value="1"/>
</dbReference>
<dbReference type="KEGG" id="tpi:TREPR_0444"/>
<dbReference type="eggNOG" id="COG0683">
    <property type="taxonomic scope" value="Bacteria"/>
</dbReference>
<evidence type="ECO:0000256" key="5">
    <source>
        <dbReference type="SAM" id="SignalP"/>
    </source>
</evidence>
<dbReference type="HOGENOM" id="CLU_027128_1_0_12"/>
<evidence type="ECO:0000313" key="7">
    <source>
        <dbReference type="EMBL" id="AEF83623.1"/>
    </source>
</evidence>
<dbReference type="InterPro" id="IPR028082">
    <property type="entry name" value="Peripla_BP_I"/>
</dbReference>
<sequence length="404" mass="43781">MNRKFRAAWIVLLALVLAGCSGSKGAKKSVAAAEEWEIPFLNVLTGPIASIGAYLQWGADRAAAEINAAGGIAGKPVRILRIDTGMEPATGITEMSKLLDTALTVMGPVPEPVILAAVPLAAEEGIYSFTATTSWEYVADFYPWAISWFPPTQEPLPPIVAAWLTHTRGKRVVQFVENYSVWAGMAQAHEKGIADAGAVLLNQVDVPGDAVSFGPLVVNALSQNPDSIIFACNAQKIPGIIAELKSRGWTDMNRLLVFSSGDDASLYTVGGSNINGVMIYNFADPGLSNPRWDAFRDAFKADYNGAEPFSLSPNYYDAVYMIKRAIEATGITGDPKKLAEERILIRDYCNEIQNFEGIQYTWSNSRGYPRNKPVYLFEVQNGNKRKVLEIVSGGSFAGSSGEIR</sequence>
<organism evidence="7 8">
    <name type="scientific">Treponema primitia (strain ATCC BAA-887 / DSM 12427 / ZAS-2)</name>
    <dbReference type="NCBI Taxonomy" id="545694"/>
    <lineage>
        <taxon>Bacteria</taxon>
        <taxon>Pseudomonadati</taxon>
        <taxon>Spirochaetota</taxon>
        <taxon>Spirochaetia</taxon>
        <taxon>Spirochaetales</taxon>
        <taxon>Treponemataceae</taxon>
        <taxon>Treponema</taxon>
    </lineage>
</organism>
<dbReference type="InterPro" id="IPR051010">
    <property type="entry name" value="BCAA_transport"/>
</dbReference>
<dbReference type="STRING" id="545694.TREPR_0444"/>
<dbReference type="RefSeq" id="WP_015709570.1">
    <property type="nucleotide sequence ID" value="NC_015578.1"/>
</dbReference>
<reference evidence="7 8" key="2">
    <citation type="journal article" date="2011" name="ISME J.">
        <title>RNA-seq reveals cooperative metabolic interactions between two termite-gut spirochete species in co-culture.</title>
        <authorList>
            <person name="Rosenthal A.Z."/>
            <person name="Matson E.G."/>
            <person name="Eldar A."/>
            <person name="Leadbetter J.R."/>
        </authorList>
    </citation>
    <scope>NUCLEOTIDE SEQUENCE [LARGE SCALE GENOMIC DNA]</scope>
    <source>
        <strain evidence="8">ATCC BAA-887 / DSM 12427 / ZAS-2</strain>
    </source>
</reference>
<feature type="domain" description="Leucine-binding protein" evidence="6">
    <location>
        <begin position="36"/>
        <end position="340"/>
    </location>
</feature>
<dbReference type="Proteomes" id="UP000009223">
    <property type="component" value="Chromosome"/>
</dbReference>
<dbReference type="PANTHER" id="PTHR30483:SF6">
    <property type="entry name" value="PERIPLASMIC BINDING PROTEIN OF ABC TRANSPORTER FOR NATURAL AMINO ACIDS"/>
    <property type="match status" value="1"/>
</dbReference>
<evidence type="ECO:0000256" key="1">
    <source>
        <dbReference type="ARBA" id="ARBA00010062"/>
    </source>
</evidence>
<dbReference type="PROSITE" id="PS51257">
    <property type="entry name" value="PROKAR_LIPOPROTEIN"/>
    <property type="match status" value="1"/>
</dbReference>
<evidence type="ECO:0000256" key="3">
    <source>
        <dbReference type="ARBA" id="ARBA00022729"/>
    </source>
</evidence>
<protein>
    <submittedName>
        <fullName evidence="7">Receptor family ligand-binding protein</fullName>
    </submittedName>
</protein>
<dbReference type="Pfam" id="PF13458">
    <property type="entry name" value="Peripla_BP_6"/>
    <property type="match status" value="1"/>
</dbReference>
<dbReference type="SUPFAM" id="SSF53822">
    <property type="entry name" value="Periplasmic binding protein-like I"/>
    <property type="match status" value="1"/>
</dbReference>
<keyword evidence="3 5" id="KW-0732">Signal</keyword>
<feature type="signal peptide" evidence="5">
    <location>
        <begin position="1"/>
        <end position="26"/>
    </location>
</feature>
<evidence type="ECO:0000313" key="8">
    <source>
        <dbReference type="Proteomes" id="UP000009223"/>
    </source>
</evidence>
<evidence type="ECO:0000259" key="6">
    <source>
        <dbReference type="Pfam" id="PF13458"/>
    </source>
</evidence>
<keyword evidence="7" id="KW-0675">Receptor</keyword>
<keyword evidence="4" id="KW-0029">Amino-acid transport</keyword>
<dbReference type="PANTHER" id="PTHR30483">
    <property type="entry name" value="LEUCINE-SPECIFIC-BINDING PROTEIN"/>
    <property type="match status" value="1"/>
</dbReference>
<gene>
    <name evidence="7" type="ordered locus">TREPR_0444</name>
</gene>
<evidence type="ECO:0000256" key="4">
    <source>
        <dbReference type="ARBA" id="ARBA00022970"/>
    </source>
</evidence>
<proteinExistence type="inferred from homology"/>
<dbReference type="Gene3D" id="3.40.50.2300">
    <property type="match status" value="2"/>
</dbReference>
<dbReference type="InterPro" id="IPR028081">
    <property type="entry name" value="Leu-bd"/>
</dbReference>
<keyword evidence="8" id="KW-1185">Reference proteome</keyword>
<accession>F5YM61</accession>
<dbReference type="AlphaFoldDB" id="F5YM61"/>